<sequence length="222" mass="23574">MTDKPLPDTPLPEDERVRLLLMAAAEPEGGVAPPCAAFTARARRSLVRRRLAAVTATLAAGAAAAAGVLLAGGVSGDDDPPPASEQCLSDTVRNIEDRQAQGYRPVYGTLHEDWIPMDDGVTKSSGFRFDIEGALADGQGVPSSGSVQVWHPVSEAQLPEPGRYVLLLDRADRPDRDGTPLFHLAPERALPLDTDDRVELRCADGSTGSVSQDRLRAAMNGE</sequence>
<proteinExistence type="predicted"/>
<dbReference type="Proteomes" id="UP001139384">
    <property type="component" value="Unassembled WGS sequence"/>
</dbReference>
<evidence type="ECO:0000313" key="3">
    <source>
        <dbReference type="EMBL" id="MCF1594168.1"/>
    </source>
</evidence>
<evidence type="ECO:0000256" key="2">
    <source>
        <dbReference type="SAM" id="Phobius"/>
    </source>
</evidence>
<name>A0A9X1PYP4_STRM4</name>
<gene>
    <name evidence="3" type="ORF">L0P92_11390</name>
</gene>
<accession>A0A9X1PYP4</accession>
<evidence type="ECO:0000256" key="1">
    <source>
        <dbReference type="SAM" id="MobiDB-lite"/>
    </source>
</evidence>
<keyword evidence="2" id="KW-1133">Transmembrane helix</keyword>
<reference evidence="3" key="1">
    <citation type="submission" date="2022-01" db="EMBL/GenBank/DDBJ databases">
        <title>Draft Genome Sequences of Seven Type Strains of the Genus Streptomyces.</title>
        <authorList>
            <person name="Aziz S."/>
            <person name="Coretto E."/>
            <person name="Chronakova A."/>
            <person name="Sproer C."/>
            <person name="Huber K."/>
            <person name="Nouioui I."/>
            <person name="Gross H."/>
        </authorList>
    </citation>
    <scope>NUCLEOTIDE SEQUENCE</scope>
    <source>
        <strain evidence="3">DSM 103493</strain>
    </source>
</reference>
<comment type="caution">
    <text evidence="3">The sequence shown here is derived from an EMBL/GenBank/DDBJ whole genome shotgun (WGS) entry which is preliminary data.</text>
</comment>
<dbReference type="EMBL" id="JAKEIP010000031">
    <property type="protein sequence ID" value="MCF1594168.1"/>
    <property type="molecule type" value="Genomic_DNA"/>
</dbReference>
<protein>
    <submittedName>
        <fullName evidence="3">Uncharacterized protein</fullName>
    </submittedName>
</protein>
<keyword evidence="4" id="KW-1185">Reference proteome</keyword>
<dbReference type="RefSeq" id="WP_234762437.1">
    <property type="nucleotide sequence ID" value="NZ_JAKEIP010000031.1"/>
</dbReference>
<feature type="transmembrane region" description="Helical" evidence="2">
    <location>
        <begin position="51"/>
        <end position="74"/>
    </location>
</feature>
<keyword evidence="2" id="KW-0472">Membrane</keyword>
<dbReference type="AlphaFoldDB" id="A0A9X1PYP4"/>
<organism evidence="3 4">
    <name type="scientific">Streptomyces muensis</name>
    <dbReference type="NCBI Taxonomy" id="1077944"/>
    <lineage>
        <taxon>Bacteria</taxon>
        <taxon>Bacillati</taxon>
        <taxon>Actinomycetota</taxon>
        <taxon>Actinomycetes</taxon>
        <taxon>Kitasatosporales</taxon>
        <taxon>Streptomycetaceae</taxon>
        <taxon>Streptomyces</taxon>
    </lineage>
</organism>
<feature type="region of interest" description="Disordered" evidence="1">
    <location>
        <begin position="203"/>
        <end position="222"/>
    </location>
</feature>
<evidence type="ECO:0000313" key="4">
    <source>
        <dbReference type="Proteomes" id="UP001139384"/>
    </source>
</evidence>
<keyword evidence="2" id="KW-0812">Transmembrane</keyword>